<evidence type="ECO:0000313" key="2">
    <source>
        <dbReference type="EMBL" id="GHO60995.1"/>
    </source>
</evidence>
<dbReference type="Proteomes" id="UP000654345">
    <property type="component" value="Unassembled WGS sequence"/>
</dbReference>
<evidence type="ECO:0000313" key="3">
    <source>
        <dbReference type="Proteomes" id="UP000654345"/>
    </source>
</evidence>
<evidence type="ECO:0000259" key="1">
    <source>
        <dbReference type="Pfam" id="PF22658"/>
    </source>
</evidence>
<feature type="domain" description="YycE-like N-terminal" evidence="1">
    <location>
        <begin position="14"/>
        <end position="64"/>
    </location>
</feature>
<protein>
    <recommendedName>
        <fullName evidence="1">YycE-like N-terminal domain-containing protein</fullName>
    </recommendedName>
</protein>
<reference evidence="2 3" key="1">
    <citation type="journal article" date="2021" name="Int. J. Syst. Evol. Microbiol.">
        <title>Reticulibacter mediterranei gen. nov., sp. nov., within the new family Reticulibacteraceae fam. nov., and Ktedonospora formicarum gen. nov., sp. nov., Ktedonobacter robiniae sp. nov., Dictyobacter formicarum sp. nov. and Dictyobacter arantiisoli sp. nov., belonging to the class Ktedonobacteria.</title>
        <authorList>
            <person name="Yabe S."/>
            <person name="Zheng Y."/>
            <person name="Wang C.M."/>
            <person name="Sakai Y."/>
            <person name="Abe K."/>
            <person name="Yokota A."/>
            <person name="Donadio S."/>
            <person name="Cavaletti L."/>
            <person name="Monciardini P."/>
        </authorList>
    </citation>
    <scope>NUCLEOTIDE SEQUENCE [LARGE SCALE GENOMIC DNA]</scope>
    <source>
        <strain evidence="2 3">SOSP1-30</strain>
    </source>
</reference>
<dbReference type="InterPro" id="IPR058998">
    <property type="entry name" value="YycE-like_N"/>
</dbReference>
<sequence>MSEQWPSDLSVIRVRMARPTDRLDEVVAFYRDGVGLPFIERFEGAGYTGVLLGPPGTDYHPEFTQHVRYLTSKGGGL</sequence>
<name>A0ABQ3V8Q0_9CHLR</name>
<comment type="caution">
    <text evidence="2">The sequence shown here is derived from an EMBL/GenBank/DDBJ whole genome shotgun (WGS) entry which is preliminary data.</text>
</comment>
<dbReference type="SUPFAM" id="SSF54593">
    <property type="entry name" value="Glyoxalase/Bleomycin resistance protein/Dihydroxybiphenyl dioxygenase"/>
    <property type="match status" value="1"/>
</dbReference>
<keyword evidence="3" id="KW-1185">Reference proteome</keyword>
<organism evidence="2 3">
    <name type="scientific">Ktedonobacter robiniae</name>
    <dbReference type="NCBI Taxonomy" id="2778365"/>
    <lineage>
        <taxon>Bacteria</taxon>
        <taxon>Bacillati</taxon>
        <taxon>Chloroflexota</taxon>
        <taxon>Ktedonobacteria</taxon>
        <taxon>Ktedonobacterales</taxon>
        <taxon>Ktedonobacteraceae</taxon>
        <taxon>Ktedonobacter</taxon>
    </lineage>
</organism>
<dbReference type="RefSeq" id="WP_201377010.1">
    <property type="nucleotide sequence ID" value="NZ_BNJG01000008.1"/>
</dbReference>
<dbReference type="EMBL" id="BNJG01000008">
    <property type="protein sequence ID" value="GHO60995.1"/>
    <property type="molecule type" value="Genomic_DNA"/>
</dbReference>
<accession>A0ABQ3V8Q0</accession>
<dbReference type="Pfam" id="PF22658">
    <property type="entry name" value="YycE-like_N"/>
    <property type="match status" value="1"/>
</dbReference>
<proteinExistence type="predicted"/>
<dbReference type="Gene3D" id="3.10.180.10">
    <property type="entry name" value="2,3-Dihydroxybiphenyl 1,2-Dioxygenase, domain 1"/>
    <property type="match status" value="1"/>
</dbReference>
<gene>
    <name evidence="2" type="ORF">KSB_94700</name>
</gene>
<dbReference type="InterPro" id="IPR029068">
    <property type="entry name" value="Glyas_Bleomycin-R_OHBP_Dase"/>
</dbReference>